<organism evidence="1 2">
    <name type="scientific">Meloidogyne incognita</name>
    <name type="common">Southern root-knot nematode worm</name>
    <name type="synonym">Oxyuris incognita</name>
    <dbReference type="NCBI Taxonomy" id="6306"/>
    <lineage>
        <taxon>Eukaryota</taxon>
        <taxon>Metazoa</taxon>
        <taxon>Ecdysozoa</taxon>
        <taxon>Nematoda</taxon>
        <taxon>Chromadorea</taxon>
        <taxon>Rhabditida</taxon>
        <taxon>Tylenchina</taxon>
        <taxon>Tylenchomorpha</taxon>
        <taxon>Tylenchoidea</taxon>
        <taxon>Meloidogynidae</taxon>
        <taxon>Meloidogyninae</taxon>
        <taxon>Meloidogyne</taxon>
        <taxon>Meloidogyne incognita group</taxon>
    </lineage>
</organism>
<sequence>MLNVGMMNEALNCELLQINARITARITTTINIQNTQHTLHTLQNVHIQHVNIVQHLNLFHHLNQRL</sequence>
<keyword evidence="1" id="KW-1185">Reference proteome</keyword>
<dbReference type="AlphaFoldDB" id="A0A914KWG8"/>
<dbReference type="Proteomes" id="UP000887563">
    <property type="component" value="Unplaced"/>
</dbReference>
<evidence type="ECO:0000313" key="1">
    <source>
        <dbReference type="Proteomes" id="UP000887563"/>
    </source>
</evidence>
<protein>
    <submittedName>
        <fullName evidence="2">Candidate secreted effector</fullName>
    </submittedName>
</protein>
<proteinExistence type="predicted"/>
<accession>A0A914KWG8</accession>
<reference evidence="2" key="1">
    <citation type="submission" date="2022-11" db="UniProtKB">
        <authorList>
            <consortium name="WormBaseParasite"/>
        </authorList>
    </citation>
    <scope>IDENTIFICATION</scope>
</reference>
<evidence type="ECO:0000313" key="2">
    <source>
        <dbReference type="WBParaSite" id="Minc3s00141g05858"/>
    </source>
</evidence>
<name>A0A914KWG8_MELIC</name>
<dbReference type="WBParaSite" id="Minc3s00141g05858">
    <property type="protein sequence ID" value="Minc3s00141g05858"/>
    <property type="gene ID" value="Minc3s00141g05858"/>
</dbReference>